<dbReference type="SMART" id="SM00448">
    <property type="entry name" value="REC"/>
    <property type="match status" value="2"/>
</dbReference>
<evidence type="ECO:0000256" key="6">
    <source>
        <dbReference type="ARBA" id="ARBA00022692"/>
    </source>
</evidence>
<dbReference type="Gene3D" id="2.60.40.10">
    <property type="entry name" value="Immunoglobulins"/>
    <property type="match status" value="1"/>
</dbReference>
<evidence type="ECO:0000256" key="7">
    <source>
        <dbReference type="ARBA" id="ARBA00022741"/>
    </source>
</evidence>
<dbReference type="FunFam" id="1.10.287.130:FF:000004">
    <property type="entry name" value="Ethylene receptor 1"/>
    <property type="match status" value="1"/>
</dbReference>
<dbReference type="InterPro" id="IPR036890">
    <property type="entry name" value="HATPase_C_sf"/>
</dbReference>
<dbReference type="Gene3D" id="1.10.287.130">
    <property type="match status" value="1"/>
</dbReference>
<dbReference type="InterPro" id="IPR005467">
    <property type="entry name" value="His_kinase_dom"/>
</dbReference>
<dbReference type="InterPro" id="IPR001789">
    <property type="entry name" value="Sig_transdc_resp-reg_receiver"/>
</dbReference>
<dbReference type="CDD" id="cd16922">
    <property type="entry name" value="HATPase_EvgS-ArcB-TorS-like"/>
    <property type="match status" value="1"/>
</dbReference>
<evidence type="ECO:0000259" key="16">
    <source>
        <dbReference type="PROSITE" id="PS50109"/>
    </source>
</evidence>
<evidence type="ECO:0000256" key="10">
    <source>
        <dbReference type="ARBA" id="ARBA00022989"/>
    </source>
</evidence>
<keyword evidence="12 15" id="KW-0472">Membrane</keyword>
<dbReference type="FunFam" id="2.60.40.10:FF:000791">
    <property type="entry name" value="Two-component system sensor histidine kinase/response regulator"/>
    <property type="match status" value="1"/>
</dbReference>
<dbReference type="Pfam" id="PF02518">
    <property type="entry name" value="HATPase_c"/>
    <property type="match status" value="1"/>
</dbReference>
<evidence type="ECO:0000256" key="4">
    <source>
        <dbReference type="ARBA" id="ARBA00022553"/>
    </source>
</evidence>
<evidence type="ECO:0000256" key="1">
    <source>
        <dbReference type="ARBA" id="ARBA00000085"/>
    </source>
</evidence>
<dbReference type="SMART" id="SM00387">
    <property type="entry name" value="HATPase_c"/>
    <property type="match status" value="1"/>
</dbReference>
<proteinExistence type="predicted"/>
<accession>A0A1H8A091</accession>
<evidence type="ECO:0000259" key="17">
    <source>
        <dbReference type="PROSITE" id="PS50110"/>
    </source>
</evidence>
<protein>
    <recommendedName>
        <fullName evidence="3">histidine kinase</fullName>
        <ecNumber evidence="3">2.7.13.3</ecNumber>
    </recommendedName>
</protein>
<dbReference type="InterPro" id="IPR003594">
    <property type="entry name" value="HATPase_dom"/>
</dbReference>
<dbReference type="InterPro" id="IPR003661">
    <property type="entry name" value="HisK_dim/P_dom"/>
</dbReference>
<evidence type="ECO:0000256" key="14">
    <source>
        <dbReference type="SAM" id="Coils"/>
    </source>
</evidence>
<dbReference type="Proteomes" id="UP000198942">
    <property type="component" value="Unassembled WGS sequence"/>
</dbReference>
<dbReference type="Pfam" id="PF07495">
    <property type="entry name" value="Y_Y_Y"/>
    <property type="match status" value="1"/>
</dbReference>
<evidence type="ECO:0000256" key="11">
    <source>
        <dbReference type="ARBA" id="ARBA00023012"/>
    </source>
</evidence>
<dbReference type="InterPro" id="IPR036097">
    <property type="entry name" value="HisK_dim/P_sf"/>
</dbReference>
<keyword evidence="19" id="KW-1185">Reference proteome</keyword>
<dbReference type="EMBL" id="FOCL01000001">
    <property type="protein sequence ID" value="SEM63189.1"/>
    <property type="molecule type" value="Genomic_DNA"/>
</dbReference>
<sequence>MPKIILMNSYKCYLVLLLQAISLCVFSQNRPIHFQHIGSREGLSELNINCIIQDSRGFIWVGTRDGLNRYDGNKFKVFKNIVGDNNSISNSFVQDIVEDHDGNLWISTSGGGLNMYDRKFDRFIHYRHNSGNINSIASDILVKIALDKSGNLWIANQKEGLDQFNITQKKFAHYRYIATDTGSLSDNNVRTVYVDSQNKLWIGTTYGGLNLYNQQSHNFTRFVHDENKSTSLSANKINAILEDSSHRLWVGVSDGGLNLFDPATKAFIHYKNDPGNKSSLSYNSVQCLAEDSNHDLWIGTENGGLNIFNYAQGKFNNHQEDDVDNSSIANNSVDVIMKDKNGNMWIGAFASGLNFYKKTSENFTHYQHGAQTGSLSNNFVLSVYSDQKNNIWVGTDGGGLNLFNPEKGEFKVYKNSNSNICGNYVLTIQEDAKNNLWIGTWGDGVSMMNPQTNSFRSFKHNPDDSTSISGNNIYAIAKTLDGKLWFGTLGTGLDLFDPKTNKFIHYRHDANNPKSISSDNINSLLGDSKGNLWVGTNDGGVNLFDAATNSFKPVQYEKLNSALGNNTALDLFEDHLGNIWICTYGGIYRLNPVTGKVANFKVKDGLPNNYTYAVEEDSSGNLWISTNKGLSRYNPKTNKFRNFTIEDGLQAEEFKPHSAVKSRDGVMYFGGVNGFNMFNPESIRNNIYDPPLVLTDFQIYNKSISVAQNSDDPSPLKEEITETKSITLTHDQSVISFEYVSMDYALSNKESYAYQLEGFDKGWNYVGNKNTATYTNLPAGNYVFRVKSRSTDGKWSIRQVSLNVTVLPPFWLTWWFISLLVFFVAVIIYTWHRLRINAIVQQKNLLEEQVTERTAEVMQQSEELKAQSENLQTLNIELQNQSEELQALNEELQAQSEELQLQKEQEREAREEADKANQAKSIFLATMSHEIRTPMNGVIGMASLLGETELNAEQRDYTDTIISCGDSLVNVINDILDFSKIESGKMEMEQEDFDLRQCIEEVMDIFSQNAAKRELELVYQIDPALPHQVIGDSLRLKQVLTNLTGNALKFTERGEVFIKVFLSKKINDKEIEIGFSVMDTGIGIPEDKLTTLFNAFSQVDSSTTRKYGGTGLGLVISERLVKLMGGEIWAESVFGEGSVFVFTIKTAISSKQSKQVPIVFNAEELEGKKVLIIDDNKTNRFILQTQLEQWGIQTVAAASGKQALDVLAANNGFNLVITDMEMPEMDGVGLAREIKNNYKALPVIMLSSIGDGSKKKYPGLFSSILTKPVKQSQLGKSLQAEFQGKIQPPAPEIKPDKLLDVNFAKEYPLNILVAEDNTVNQKLISRILEKLGYEFDMAHNGYETLDKLKANPKFDVIFMDVQMPEMDGFEATRHIRQYAFKQPFIIAMTANAGPDDRDMCISEGMDDYIAKPMKTDALINVLKGAYKMMKNIKGKYV</sequence>
<feature type="domain" description="Histidine kinase" evidence="16">
    <location>
        <begin position="926"/>
        <end position="1148"/>
    </location>
</feature>
<evidence type="ECO:0000256" key="15">
    <source>
        <dbReference type="SAM" id="Phobius"/>
    </source>
</evidence>
<dbReference type="FunFam" id="3.30.565.10:FF:000078">
    <property type="entry name" value="Two-component sensor histidine kinase"/>
    <property type="match status" value="1"/>
</dbReference>
<dbReference type="PANTHER" id="PTHR45339:SF1">
    <property type="entry name" value="HYBRID SIGNAL TRANSDUCTION HISTIDINE KINASE J"/>
    <property type="match status" value="1"/>
</dbReference>
<evidence type="ECO:0000256" key="13">
    <source>
        <dbReference type="PROSITE-ProRule" id="PRU00169"/>
    </source>
</evidence>
<dbReference type="InterPro" id="IPR011006">
    <property type="entry name" value="CheY-like_superfamily"/>
</dbReference>
<feature type="transmembrane region" description="Helical" evidence="15">
    <location>
        <begin position="811"/>
        <end position="831"/>
    </location>
</feature>
<dbReference type="GO" id="GO:0000155">
    <property type="term" value="F:phosphorelay sensor kinase activity"/>
    <property type="evidence" value="ECO:0007669"/>
    <property type="project" value="InterPro"/>
</dbReference>
<dbReference type="CDD" id="cd00156">
    <property type="entry name" value="REC"/>
    <property type="match status" value="1"/>
</dbReference>
<gene>
    <name evidence="18" type="ORF">SAMN05192574_101252</name>
</gene>
<evidence type="ECO:0000313" key="18">
    <source>
        <dbReference type="EMBL" id="SEM63189.1"/>
    </source>
</evidence>
<dbReference type="InterPro" id="IPR011123">
    <property type="entry name" value="Y_Y_Y"/>
</dbReference>
<dbReference type="PANTHER" id="PTHR45339">
    <property type="entry name" value="HYBRID SIGNAL TRANSDUCTION HISTIDINE KINASE J"/>
    <property type="match status" value="1"/>
</dbReference>
<dbReference type="SUPFAM" id="SSF55874">
    <property type="entry name" value="ATPase domain of HSP90 chaperone/DNA topoisomerase II/histidine kinase"/>
    <property type="match status" value="1"/>
</dbReference>
<dbReference type="Pfam" id="PF00072">
    <property type="entry name" value="Response_reg"/>
    <property type="match status" value="2"/>
</dbReference>
<dbReference type="Gene3D" id="3.40.50.2300">
    <property type="match status" value="2"/>
</dbReference>
<dbReference type="Gene3D" id="2.130.10.10">
    <property type="entry name" value="YVTN repeat-like/Quinoprotein amine dehydrogenase"/>
    <property type="match status" value="2"/>
</dbReference>
<feature type="modified residue" description="4-aspartylphosphate" evidence="13">
    <location>
        <position position="1219"/>
    </location>
</feature>
<evidence type="ECO:0000256" key="8">
    <source>
        <dbReference type="ARBA" id="ARBA00022777"/>
    </source>
</evidence>
<dbReference type="PROSITE" id="PS50109">
    <property type="entry name" value="HIS_KIN"/>
    <property type="match status" value="1"/>
</dbReference>
<feature type="domain" description="Response regulatory" evidence="17">
    <location>
        <begin position="1169"/>
        <end position="1282"/>
    </location>
</feature>
<comment type="catalytic activity">
    <reaction evidence="1">
        <text>ATP + protein L-histidine = ADP + protein N-phospho-L-histidine.</text>
        <dbReference type="EC" id="2.7.13.3"/>
    </reaction>
</comment>
<evidence type="ECO:0000256" key="9">
    <source>
        <dbReference type="ARBA" id="ARBA00022840"/>
    </source>
</evidence>
<evidence type="ECO:0000313" key="19">
    <source>
        <dbReference type="Proteomes" id="UP000198942"/>
    </source>
</evidence>
<keyword evidence="6 15" id="KW-0812">Transmembrane</keyword>
<dbReference type="STRING" id="551995.SAMN05192574_101252"/>
<dbReference type="Gene3D" id="3.30.565.10">
    <property type="entry name" value="Histidine kinase-like ATPase, C-terminal domain"/>
    <property type="match status" value="1"/>
</dbReference>
<dbReference type="InterPro" id="IPR011047">
    <property type="entry name" value="Quinoprotein_ADH-like_sf"/>
</dbReference>
<keyword evidence="4 13" id="KW-0597">Phosphoprotein</keyword>
<dbReference type="EC" id="2.7.13.3" evidence="3"/>
<dbReference type="SMART" id="SM00388">
    <property type="entry name" value="HisKA"/>
    <property type="match status" value="1"/>
</dbReference>
<dbReference type="GO" id="GO:0005524">
    <property type="term" value="F:ATP binding"/>
    <property type="evidence" value="ECO:0007669"/>
    <property type="project" value="UniProtKB-KW"/>
</dbReference>
<reference evidence="19" key="1">
    <citation type="submission" date="2016-10" db="EMBL/GenBank/DDBJ databases">
        <authorList>
            <person name="Varghese N."/>
            <person name="Submissions S."/>
        </authorList>
    </citation>
    <scope>NUCLEOTIDE SEQUENCE [LARGE SCALE GENOMIC DNA]</scope>
    <source>
        <strain evidence="19">Gh-48</strain>
    </source>
</reference>
<feature type="modified residue" description="4-aspartylphosphate" evidence="13">
    <location>
        <position position="1360"/>
    </location>
</feature>
<keyword evidence="8 18" id="KW-0418">Kinase</keyword>
<evidence type="ECO:0000256" key="2">
    <source>
        <dbReference type="ARBA" id="ARBA00004370"/>
    </source>
</evidence>
<dbReference type="CDD" id="cd17546">
    <property type="entry name" value="REC_hyHK_CKI1_RcsC-like"/>
    <property type="match status" value="1"/>
</dbReference>
<dbReference type="InterPro" id="IPR013783">
    <property type="entry name" value="Ig-like_fold"/>
</dbReference>
<dbReference type="PROSITE" id="PS50110">
    <property type="entry name" value="RESPONSE_REGULATORY"/>
    <property type="match status" value="2"/>
</dbReference>
<feature type="coiled-coil region" evidence="14">
    <location>
        <begin position="857"/>
        <end position="919"/>
    </location>
</feature>
<dbReference type="SUPFAM" id="SSF63829">
    <property type="entry name" value="Calcium-dependent phosphotriesterase"/>
    <property type="match status" value="1"/>
</dbReference>
<feature type="domain" description="Response regulatory" evidence="17">
    <location>
        <begin position="1310"/>
        <end position="1426"/>
    </location>
</feature>
<keyword evidence="5" id="KW-0808">Transferase</keyword>
<keyword evidence="7" id="KW-0547">Nucleotide-binding</keyword>
<keyword evidence="11" id="KW-0902">Two-component regulatory system</keyword>
<dbReference type="InterPro" id="IPR011110">
    <property type="entry name" value="Reg_prop"/>
</dbReference>
<dbReference type="SUPFAM" id="SSF52172">
    <property type="entry name" value="CheY-like"/>
    <property type="match status" value="2"/>
</dbReference>
<dbReference type="Pfam" id="PF07494">
    <property type="entry name" value="Reg_prop"/>
    <property type="match status" value="10"/>
</dbReference>
<keyword evidence="9" id="KW-0067">ATP-binding</keyword>
<dbReference type="Pfam" id="PF00512">
    <property type="entry name" value="HisKA"/>
    <property type="match status" value="1"/>
</dbReference>
<keyword evidence="14" id="KW-0175">Coiled coil</keyword>
<evidence type="ECO:0000256" key="3">
    <source>
        <dbReference type="ARBA" id="ARBA00012438"/>
    </source>
</evidence>
<dbReference type="InterPro" id="IPR015943">
    <property type="entry name" value="WD40/YVTN_repeat-like_dom_sf"/>
</dbReference>
<keyword evidence="10 15" id="KW-1133">Transmembrane helix</keyword>
<dbReference type="PRINTS" id="PR00344">
    <property type="entry name" value="BCTRLSENSOR"/>
</dbReference>
<name>A0A1H8A091_9SPHI</name>
<dbReference type="CDD" id="cd00082">
    <property type="entry name" value="HisKA"/>
    <property type="match status" value="1"/>
</dbReference>
<dbReference type="SUPFAM" id="SSF47384">
    <property type="entry name" value="Homodimeric domain of signal transducing histidine kinase"/>
    <property type="match status" value="1"/>
</dbReference>
<evidence type="ECO:0000256" key="12">
    <source>
        <dbReference type="ARBA" id="ARBA00023136"/>
    </source>
</evidence>
<dbReference type="GO" id="GO:0016020">
    <property type="term" value="C:membrane"/>
    <property type="evidence" value="ECO:0007669"/>
    <property type="project" value="UniProtKB-SubCell"/>
</dbReference>
<evidence type="ECO:0000256" key="5">
    <source>
        <dbReference type="ARBA" id="ARBA00022679"/>
    </source>
</evidence>
<organism evidence="18 19">
    <name type="scientific">Mucilaginibacter gossypiicola</name>
    <dbReference type="NCBI Taxonomy" id="551995"/>
    <lineage>
        <taxon>Bacteria</taxon>
        <taxon>Pseudomonadati</taxon>
        <taxon>Bacteroidota</taxon>
        <taxon>Sphingobacteriia</taxon>
        <taxon>Sphingobacteriales</taxon>
        <taxon>Sphingobacteriaceae</taxon>
        <taxon>Mucilaginibacter</taxon>
    </lineage>
</organism>
<dbReference type="InterPro" id="IPR004358">
    <property type="entry name" value="Sig_transdc_His_kin-like_C"/>
</dbReference>
<comment type="subcellular location">
    <subcellularLocation>
        <location evidence="2">Membrane</location>
    </subcellularLocation>
</comment>
<dbReference type="SUPFAM" id="SSF50998">
    <property type="entry name" value="Quinoprotein alcohol dehydrogenase-like"/>
    <property type="match status" value="1"/>
</dbReference>